<protein>
    <submittedName>
        <fullName evidence="1">Uncharacterized protein</fullName>
    </submittedName>
</protein>
<dbReference type="Proteomes" id="UP001196873">
    <property type="component" value="Unassembled WGS sequence"/>
</dbReference>
<dbReference type="RefSeq" id="WP_219428757.1">
    <property type="nucleotide sequence ID" value="NZ_JAHXRF010000010.1"/>
</dbReference>
<evidence type="ECO:0000313" key="2">
    <source>
        <dbReference type="Proteomes" id="UP001196873"/>
    </source>
</evidence>
<evidence type="ECO:0000313" key="1">
    <source>
        <dbReference type="EMBL" id="MBW4865837.1"/>
    </source>
</evidence>
<proteinExistence type="predicted"/>
<dbReference type="EMBL" id="JAHXRF010000010">
    <property type="protein sequence ID" value="MBW4865837.1"/>
    <property type="molecule type" value="Genomic_DNA"/>
</dbReference>
<organism evidence="1 2">
    <name type="scientific">Segatella salivae</name>
    <dbReference type="NCBI Taxonomy" id="228604"/>
    <lineage>
        <taxon>Bacteria</taxon>
        <taxon>Pseudomonadati</taxon>
        <taxon>Bacteroidota</taxon>
        <taxon>Bacteroidia</taxon>
        <taxon>Bacteroidales</taxon>
        <taxon>Prevotellaceae</taxon>
        <taxon>Segatella</taxon>
    </lineage>
</organism>
<dbReference type="AlphaFoldDB" id="A0AAW4NPA4"/>
<sequence>MRLTENHIILQQSNARLEHGFMAQKKSDFFAKKSSNYLVVPNNLLLSLSLSLSLSLIGATPITTL</sequence>
<reference evidence="1" key="1">
    <citation type="submission" date="2021-07" db="EMBL/GenBank/DDBJ databases">
        <title>Genomic diversity and antimicrobial resistance of Prevotella spp. isolated from chronic lung disease airways.</title>
        <authorList>
            <person name="Webb K.A."/>
            <person name="Olagoke O.S."/>
            <person name="Baird T."/>
            <person name="Neill J."/>
            <person name="Pham A."/>
            <person name="Wells T.J."/>
            <person name="Ramsay K.A."/>
            <person name="Bell S.C."/>
            <person name="Sarovich D.S."/>
            <person name="Price E.P."/>
        </authorList>
    </citation>
    <scope>NUCLEOTIDE SEQUENCE</scope>
    <source>
        <strain evidence="1">SCHI0047.S.3</strain>
    </source>
</reference>
<accession>A0AAW4NPA4</accession>
<comment type="caution">
    <text evidence="1">The sequence shown here is derived from an EMBL/GenBank/DDBJ whole genome shotgun (WGS) entry which is preliminary data.</text>
</comment>
<gene>
    <name evidence="1" type="ORF">KZY68_07420</name>
</gene>
<name>A0AAW4NPA4_9BACT</name>